<dbReference type="Proteomes" id="UP000488936">
    <property type="component" value="Unassembled WGS sequence"/>
</dbReference>
<dbReference type="RefSeq" id="WP_155036000.1">
    <property type="nucleotide sequence ID" value="NZ_JAYMMG010000004.1"/>
</dbReference>
<proteinExistence type="predicted"/>
<organism evidence="1 2">
    <name type="scientific">Myroides pelagicus</name>
    <dbReference type="NCBI Taxonomy" id="270914"/>
    <lineage>
        <taxon>Bacteria</taxon>
        <taxon>Pseudomonadati</taxon>
        <taxon>Bacteroidota</taxon>
        <taxon>Flavobacteriia</taxon>
        <taxon>Flavobacteriales</taxon>
        <taxon>Flavobacteriaceae</taxon>
        <taxon>Myroides</taxon>
    </lineage>
</organism>
<accession>A0A7K1GNA1</accession>
<dbReference type="AlphaFoldDB" id="A0A7K1GNA1"/>
<dbReference type="OrthoDB" id="267093at2"/>
<reference evidence="1 2" key="1">
    <citation type="journal article" date="2006" name="Int. J. Syst. Evol. Microbiol.">
        <title>Myroides pelagicus sp. nov., isolated from seawater in Thailand.</title>
        <authorList>
            <person name="Yoon J."/>
            <person name="Maneerat S."/>
            <person name="Kawai F."/>
            <person name="Yokota A."/>
        </authorList>
    </citation>
    <scope>NUCLEOTIDE SEQUENCE [LARGE SCALE GENOMIC DNA]</scope>
    <source>
        <strain evidence="1 2">SM1T</strain>
    </source>
</reference>
<evidence type="ECO:0008006" key="3">
    <source>
        <dbReference type="Google" id="ProtNLM"/>
    </source>
</evidence>
<dbReference type="EMBL" id="WMJY01000017">
    <property type="protein sequence ID" value="MTH30009.1"/>
    <property type="molecule type" value="Genomic_DNA"/>
</dbReference>
<keyword evidence="2" id="KW-1185">Reference proteome</keyword>
<evidence type="ECO:0000313" key="1">
    <source>
        <dbReference type="EMBL" id="MTH30009.1"/>
    </source>
</evidence>
<dbReference type="InterPro" id="IPR011047">
    <property type="entry name" value="Quinoprotein_ADH-like_sf"/>
</dbReference>
<gene>
    <name evidence="1" type="ORF">GJV77_08815</name>
</gene>
<comment type="caution">
    <text evidence="1">The sequence shown here is derived from an EMBL/GenBank/DDBJ whole genome shotgun (WGS) entry which is preliminary data.</text>
</comment>
<name>A0A7K1GNA1_9FLAO</name>
<protein>
    <recommendedName>
        <fullName evidence="3">PQQ-binding-like beta-propeller repeat protein</fullName>
    </recommendedName>
</protein>
<evidence type="ECO:0000313" key="2">
    <source>
        <dbReference type="Proteomes" id="UP000488936"/>
    </source>
</evidence>
<dbReference type="SUPFAM" id="SSF50998">
    <property type="entry name" value="Quinoprotein alcohol dehydrogenase-like"/>
    <property type="match status" value="1"/>
</dbReference>
<sequence>MKIREELQQQWHKIGEQYAKAINEMVAYGNEYGWENWKGEEPQDNRENLAEEVLVLLREANSTNSVEEIRELFAPAHAPFVSMLDKKGSYIGDISALGEDCVVFMKGTSYEDRQAYMVCGREVTKLNSSICSIGKAMNSDVIAIAYADHIEMLTEWNGELISSCALTILKEEGITRLVPFNDGKKVLVVTSEGVYLLDSKEEKLVFPEEFDEEMKEDGVGLSMENATLSFNNKYIVVGDQNADHIILDSDGNKVGSIGPQSSYPHYCLFTKDDRQLMTNSCHFYNGISIGIDATQLEGIDIPGWEENELITYLDESMRVYAGVSTNDYYILGDAYGYIRAINKEGKELWQYFLGSTISGIAMSHDETILYVGTYAGILHKLIINKPVRDTHVIGTGNLYEDYRLLLWKEEDNELFW</sequence>